<evidence type="ECO:0000313" key="3">
    <source>
        <dbReference type="Proteomes" id="UP000186922"/>
    </source>
</evidence>
<reference evidence="2 3" key="1">
    <citation type="journal article" date="2016" name="Nat. Commun.">
        <title>Extremotolerant tardigrade genome and improved radiotolerance of human cultured cells by tardigrade-unique protein.</title>
        <authorList>
            <person name="Hashimoto T."/>
            <person name="Horikawa D.D."/>
            <person name="Saito Y."/>
            <person name="Kuwahara H."/>
            <person name="Kozuka-Hata H."/>
            <person name="Shin-I T."/>
            <person name="Minakuchi Y."/>
            <person name="Ohishi K."/>
            <person name="Motoyama A."/>
            <person name="Aizu T."/>
            <person name="Enomoto A."/>
            <person name="Kondo K."/>
            <person name="Tanaka S."/>
            <person name="Hara Y."/>
            <person name="Koshikawa S."/>
            <person name="Sagara H."/>
            <person name="Miura T."/>
            <person name="Yokobori S."/>
            <person name="Miyagawa K."/>
            <person name="Suzuki Y."/>
            <person name="Kubo T."/>
            <person name="Oyama M."/>
            <person name="Kohara Y."/>
            <person name="Fujiyama A."/>
            <person name="Arakawa K."/>
            <person name="Katayama T."/>
            <person name="Toyoda A."/>
            <person name="Kunieda T."/>
        </authorList>
    </citation>
    <scope>NUCLEOTIDE SEQUENCE [LARGE SCALE GENOMIC DNA]</scope>
    <source>
        <strain evidence="2 3">YOKOZUNA-1</strain>
    </source>
</reference>
<feature type="region of interest" description="Disordered" evidence="1">
    <location>
        <begin position="49"/>
        <end position="140"/>
    </location>
</feature>
<keyword evidence="3" id="KW-1185">Reference proteome</keyword>
<organism evidence="2 3">
    <name type="scientific">Ramazzottius varieornatus</name>
    <name type="common">Water bear</name>
    <name type="synonym">Tardigrade</name>
    <dbReference type="NCBI Taxonomy" id="947166"/>
    <lineage>
        <taxon>Eukaryota</taxon>
        <taxon>Metazoa</taxon>
        <taxon>Ecdysozoa</taxon>
        <taxon>Tardigrada</taxon>
        <taxon>Eutardigrada</taxon>
        <taxon>Parachela</taxon>
        <taxon>Hypsibioidea</taxon>
        <taxon>Ramazzottiidae</taxon>
        <taxon>Ramazzottius</taxon>
    </lineage>
</organism>
<proteinExistence type="predicted"/>
<comment type="caution">
    <text evidence="2">The sequence shown here is derived from an EMBL/GenBank/DDBJ whole genome shotgun (WGS) entry which is preliminary data.</text>
</comment>
<feature type="compositionally biased region" description="Basic and acidic residues" evidence="1">
    <location>
        <begin position="104"/>
        <end position="121"/>
    </location>
</feature>
<accession>A0A1D1URA2</accession>
<dbReference type="AlphaFoldDB" id="A0A1D1URA2"/>
<evidence type="ECO:0000256" key="1">
    <source>
        <dbReference type="SAM" id="MobiDB-lite"/>
    </source>
</evidence>
<protein>
    <submittedName>
        <fullName evidence="2">Uncharacterized protein</fullName>
    </submittedName>
</protein>
<name>A0A1D1URA2_RAMVA</name>
<feature type="compositionally biased region" description="Polar residues" evidence="1">
    <location>
        <begin position="67"/>
        <end position="87"/>
    </location>
</feature>
<gene>
    <name evidence="2" type="primary">RvY_02288-1</name>
    <name evidence="2" type="synonym">RvY_02288.1</name>
    <name evidence="2" type="ORF">RvY_02288</name>
</gene>
<sequence length="154" mass="16304">MAYEEGQCGLSPAETSLMMCYCSSPFCNRYSTAIPIKLADGSLSNSKFEVSEGEAPRRSTAPAVVPNQESGVTQSSDIIDNPDSSGKPNAGSEIVGSQAGCETRCNKIEEAMEEKSDHDVGTEPSAIKKTSELLPESASEQISLASSLRLTMKC</sequence>
<dbReference type="EMBL" id="BDGG01000001">
    <property type="protein sequence ID" value="GAU89777.1"/>
    <property type="molecule type" value="Genomic_DNA"/>
</dbReference>
<evidence type="ECO:0000313" key="2">
    <source>
        <dbReference type="EMBL" id="GAU89777.1"/>
    </source>
</evidence>
<dbReference type="Proteomes" id="UP000186922">
    <property type="component" value="Unassembled WGS sequence"/>
</dbReference>